<keyword evidence="3" id="KW-0732">Signal</keyword>
<dbReference type="InterPro" id="IPR037459">
    <property type="entry name" value="RhgT-like"/>
</dbReference>
<proteinExistence type="inferred from homology"/>
<dbReference type="SUPFAM" id="SSF52266">
    <property type="entry name" value="SGNH hydrolase"/>
    <property type="match status" value="1"/>
</dbReference>
<accession>A0ABR3GNA5</accession>
<feature type="chain" id="PRO_5046145448" description="Rhamnogalacturonan acetylesterase" evidence="3">
    <location>
        <begin position="23"/>
        <end position="270"/>
    </location>
</feature>
<dbReference type="InterPro" id="IPR001087">
    <property type="entry name" value="GDSL"/>
</dbReference>
<evidence type="ECO:0000256" key="3">
    <source>
        <dbReference type="SAM" id="SignalP"/>
    </source>
</evidence>
<protein>
    <recommendedName>
        <fullName evidence="6">Rhamnogalacturonan acetylesterase</fullName>
    </recommendedName>
</protein>
<dbReference type="PANTHER" id="PTHR43695:SF1">
    <property type="entry name" value="RHAMNOGALACTURONAN ACETYLESTERASE"/>
    <property type="match status" value="1"/>
</dbReference>
<name>A0ABR3GNA5_9PEZI</name>
<dbReference type="Gene3D" id="3.40.50.1110">
    <property type="entry name" value="SGNH hydrolase"/>
    <property type="match status" value="1"/>
</dbReference>
<evidence type="ECO:0000313" key="4">
    <source>
        <dbReference type="EMBL" id="KAL0637313.1"/>
    </source>
</evidence>
<sequence>MKASMILKTSAVAAALLAPASAKIIMAGDSTMAQSSTNIQGWGTPFAQYMSLPVTNLSRGGRSARSYVREGLWATLVSQIVRGDYVIIEFGHNDGGSVATSDRAATFGDGTETTTVTLADGTVEVVQTFVTYEKRMVLDVINAGGIPVVSSTTPNGDAWDTAHTTLLPGNRFVPYSQYAAGNYTSRGATWIDHYGYVAIAYEDLGYSKVYPALFPNDHTHTSPAGADVVAKAFVNGLKCKNHALANFLTTAGKAIPKVCRSGAFPTHTMP</sequence>
<keyword evidence="5" id="KW-1185">Reference proteome</keyword>
<dbReference type="InterPro" id="IPR036514">
    <property type="entry name" value="SGNH_hydro_sf"/>
</dbReference>
<dbReference type="Pfam" id="PF00657">
    <property type="entry name" value="Lipase_GDSL"/>
    <property type="match status" value="1"/>
</dbReference>
<dbReference type="EMBL" id="JBBBZM010000036">
    <property type="protein sequence ID" value="KAL0637313.1"/>
    <property type="molecule type" value="Genomic_DNA"/>
</dbReference>
<evidence type="ECO:0000313" key="5">
    <source>
        <dbReference type="Proteomes" id="UP001447188"/>
    </source>
</evidence>
<feature type="signal peptide" evidence="3">
    <location>
        <begin position="1"/>
        <end position="22"/>
    </location>
</feature>
<evidence type="ECO:0000256" key="2">
    <source>
        <dbReference type="ARBA" id="ARBA00022801"/>
    </source>
</evidence>
<reference evidence="4 5" key="1">
    <citation type="submission" date="2024-02" db="EMBL/GenBank/DDBJ databases">
        <title>Discinaceae phylogenomics.</title>
        <authorList>
            <person name="Dirks A.C."/>
            <person name="James T.Y."/>
        </authorList>
    </citation>
    <scope>NUCLEOTIDE SEQUENCE [LARGE SCALE GENOMIC DNA]</scope>
    <source>
        <strain evidence="4 5">ACD0624</strain>
    </source>
</reference>
<gene>
    <name evidence="4" type="ORF">Q9L58_003646</name>
</gene>
<keyword evidence="2" id="KW-0378">Hydrolase</keyword>
<dbReference type="Proteomes" id="UP001447188">
    <property type="component" value="Unassembled WGS sequence"/>
</dbReference>
<comment type="similarity">
    <text evidence="1">Belongs to the 'GDSL' lipolytic enzyme family.</text>
</comment>
<dbReference type="PANTHER" id="PTHR43695">
    <property type="entry name" value="PUTATIVE (AFU_ORTHOLOGUE AFUA_2G17250)-RELATED"/>
    <property type="match status" value="1"/>
</dbReference>
<evidence type="ECO:0008006" key="6">
    <source>
        <dbReference type="Google" id="ProtNLM"/>
    </source>
</evidence>
<comment type="caution">
    <text evidence="4">The sequence shown here is derived from an EMBL/GenBank/DDBJ whole genome shotgun (WGS) entry which is preliminary data.</text>
</comment>
<organism evidence="4 5">
    <name type="scientific">Discina gigas</name>
    <dbReference type="NCBI Taxonomy" id="1032678"/>
    <lineage>
        <taxon>Eukaryota</taxon>
        <taxon>Fungi</taxon>
        <taxon>Dikarya</taxon>
        <taxon>Ascomycota</taxon>
        <taxon>Pezizomycotina</taxon>
        <taxon>Pezizomycetes</taxon>
        <taxon>Pezizales</taxon>
        <taxon>Discinaceae</taxon>
        <taxon>Discina</taxon>
    </lineage>
</organism>
<evidence type="ECO:0000256" key="1">
    <source>
        <dbReference type="ARBA" id="ARBA00008668"/>
    </source>
</evidence>